<dbReference type="EMBL" id="CM047942">
    <property type="protein sequence ID" value="KAI9901011.1"/>
    <property type="molecule type" value="Genomic_DNA"/>
</dbReference>
<accession>A0ACC0V510</accession>
<evidence type="ECO:0000313" key="2">
    <source>
        <dbReference type="Proteomes" id="UP001163324"/>
    </source>
</evidence>
<reference evidence="1" key="1">
    <citation type="submission" date="2022-10" db="EMBL/GenBank/DDBJ databases">
        <title>Complete Genome of Trichothecium roseum strain YXFP-22015, a Plant Pathogen Isolated from Citrus.</title>
        <authorList>
            <person name="Wang Y."/>
            <person name="Zhu L."/>
        </authorList>
    </citation>
    <scope>NUCLEOTIDE SEQUENCE</scope>
    <source>
        <strain evidence="1">YXFP-22015</strain>
    </source>
</reference>
<comment type="caution">
    <text evidence="1">The sequence shown here is derived from an EMBL/GenBank/DDBJ whole genome shotgun (WGS) entry which is preliminary data.</text>
</comment>
<name>A0ACC0V510_9HYPO</name>
<proteinExistence type="predicted"/>
<dbReference type="Proteomes" id="UP001163324">
    <property type="component" value="Chromosome 3"/>
</dbReference>
<protein>
    <submittedName>
        <fullName evidence="1">Uncharacterized protein</fullName>
    </submittedName>
</protein>
<keyword evidence="2" id="KW-1185">Reference proteome</keyword>
<evidence type="ECO:0000313" key="1">
    <source>
        <dbReference type="EMBL" id="KAI9901011.1"/>
    </source>
</evidence>
<gene>
    <name evidence="1" type="ORF">N3K66_002828</name>
</gene>
<organism evidence="1 2">
    <name type="scientific">Trichothecium roseum</name>
    <dbReference type="NCBI Taxonomy" id="47278"/>
    <lineage>
        <taxon>Eukaryota</taxon>
        <taxon>Fungi</taxon>
        <taxon>Dikarya</taxon>
        <taxon>Ascomycota</taxon>
        <taxon>Pezizomycotina</taxon>
        <taxon>Sordariomycetes</taxon>
        <taxon>Hypocreomycetidae</taxon>
        <taxon>Hypocreales</taxon>
        <taxon>Hypocreales incertae sedis</taxon>
        <taxon>Trichothecium</taxon>
    </lineage>
</organism>
<sequence>MRLGHIHLIFAAIVAAQNDTREPETQPENWDPDQCDCYLTGGEYYTGHSFWDFTDWSKCAGTPDIIDDEEKAAEAGFTCKYFKKKRWKKFWTIQSWNNHEDGSLDYGARFPMVNSASNMYFQNNDDDDDDSTFLTMRTSRLDSFQTAAQINSVDRFQYLSIRFLGRVHGSSGGCMAMFTYRHAKEIANVQEADMEILTRDANNRVHYTNHPSYSIDGEQFPDATRNESLPRGIVWEDWVEHRMDWTPTRSVWYANDIEVANISFQVPRDPSYMIFNTWSDGGFWTQNMTTGGEAFMDIQWIQMVYNVSDTKDKKKRDEADGSPLAQRIAQGRRMFSHHSKRKSPENVCKMVCSIDGDNKGNDDGEPGEVTWLWGNSTAPRILIAGDPRGGTKFLVLWVFGVVTAVWFL</sequence>